<dbReference type="OrthoDB" id="205403at2759"/>
<dbReference type="InParanoid" id="A0A401G6D8"/>
<dbReference type="GO" id="GO:0005730">
    <property type="term" value="C:nucleolus"/>
    <property type="evidence" value="ECO:0007669"/>
    <property type="project" value="TreeGrafter"/>
</dbReference>
<dbReference type="STRING" id="139825.A0A401G6D8"/>
<sequence>MSDYNIHPGGSLKLKGGVADGGIVKKKKSSKSKSKEKEKIAERERLKEVELLLREEEAKAESPSGSSRNSPALGSSSDKKTAAEKRFEEVQKKRLAAKVAKLANKTHKDRVNEFNNKLEALSEHHDIPKVGPG</sequence>
<evidence type="ECO:0008006" key="4">
    <source>
        <dbReference type="Google" id="ProtNLM"/>
    </source>
</evidence>
<organism evidence="2 3">
    <name type="scientific">Sparassis crispa</name>
    <dbReference type="NCBI Taxonomy" id="139825"/>
    <lineage>
        <taxon>Eukaryota</taxon>
        <taxon>Fungi</taxon>
        <taxon>Dikarya</taxon>
        <taxon>Basidiomycota</taxon>
        <taxon>Agaricomycotina</taxon>
        <taxon>Agaricomycetes</taxon>
        <taxon>Polyporales</taxon>
        <taxon>Sparassidaceae</taxon>
        <taxon>Sparassis</taxon>
    </lineage>
</organism>
<dbReference type="Pfam" id="PF08555">
    <property type="entry name" value="FAM32A"/>
    <property type="match status" value="1"/>
</dbReference>
<dbReference type="RefSeq" id="XP_027608643.1">
    <property type="nucleotide sequence ID" value="XM_027752842.1"/>
</dbReference>
<accession>A0A401G6D8</accession>
<dbReference type="PANTHER" id="PTHR13282:SF6">
    <property type="entry name" value="PROTEIN FAM32A"/>
    <property type="match status" value="1"/>
</dbReference>
<comment type="caution">
    <text evidence="2">The sequence shown here is derived from an EMBL/GenBank/DDBJ whole genome shotgun (WGS) entry which is preliminary data.</text>
</comment>
<evidence type="ECO:0000313" key="2">
    <source>
        <dbReference type="EMBL" id="GBE77730.1"/>
    </source>
</evidence>
<feature type="region of interest" description="Disordered" evidence="1">
    <location>
        <begin position="1"/>
        <end position="89"/>
    </location>
</feature>
<dbReference type="Proteomes" id="UP000287166">
    <property type="component" value="Unassembled WGS sequence"/>
</dbReference>
<feature type="compositionally biased region" description="Polar residues" evidence="1">
    <location>
        <begin position="63"/>
        <end position="76"/>
    </location>
</feature>
<protein>
    <recommendedName>
        <fullName evidence="4">Protein FAM32A</fullName>
    </recommendedName>
</protein>
<evidence type="ECO:0000313" key="3">
    <source>
        <dbReference type="Proteomes" id="UP000287166"/>
    </source>
</evidence>
<dbReference type="PANTHER" id="PTHR13282">
    <property type="entry name" value="PROTEIN FAM32A"/>
    <property type="match status" value="1"/>
</dbReference>
<proteinExistence type="predicted"/>
<dbReference type="InterPro" id="IPR013865">
    <property type="entry name" value="FAM32A"/>
</dbReference>
<evidence type="ECO:0000256" key="1">
    <source>
        <dbReference type="SAM" id="MobiDB-lite"/>
    </source>
</evidence>
<keyword evidence="3" id="KW-1185">Reference proteome</keyword>
<feature type="compositionally biased region" description="Basic and acidic residues" evidence="1">
    <location>
        <begin position="77"/>
        <end position="89"/>
    </location>
</feature>
<feature type="compositionally biased region" description="Basic and acidic residues" evidence="1">
    <location>
        <begin position="33"/>
        <end position="60"/>
    </location>
</feature>
<dbReference type="EMBL" id="BFAD01000001">
    <property type="protein sequence ID" value="GBE77730.1"/>
    <property type="molecule type" value="Genomic_DNA"/>
</dbReference>
<name>A0A401G6D8_9APHY</name>
<dbReference type="GeneID" id="38774647"/>
<gene>
    <name evidence="2" type="ORF">SCP_0106120</name>
</gene>
<reference evidence="2 3" key="1">
    <citation type="journal article" date="2018" name="Sci. Rep.">
        <title>Genome sequence of the cauliflower mushroom Sparassis crispa (Hanabiratake) and its association with beneficial usage.</title>
        <authorList>
            <person name="Kiyama R."/>
            <person name="Furutani Y."/>
            <person name="Kawaguchi K."/>
            <person name="Nakanishi T."/>
        </authorList>
    </citation>
    <scope>NUCLEOTIDE SEQUENCE [LARGE SCALE GENOMIC DNA]</scope>
</reference>
<dbReference type="AlphaFoldDB" id="A0A401G6D8"/>